<dbReference type="PANTHER" id="PTHR47628">
    <property type="match status" value="1"/>
</dbReference>
<dbReference type="InterPro" id="IPR028082">
    <property type="entry name" value="Peripla_BP_I"/>
</dbReference>
<dbReference type="PANTHER" id="PTHR47628:SF1">
    <property type="entry name" value="ALIPHATIC AMIDASE EXPRESSION-REGULATING PROTEIN"/>
    <property type="match status" value="1"/>
</dbReference>
<proteinExistence type="predicted"/>
<protein>
    <submittedName>
        <fullName evidence="1">Urea ABC transporter substrate-binding protein</fullName>
    </submittedName>
</protein>
<name>A0ABS8XWD5_9BURK</name>
<dbReference type="Pfam" id="PF13433">
    <property type="entry name" value="Peripla_BP_5"/>
    <property type="match status" value="1"/>
</dbReference>
<organism evidence="1 2">
    <name type="scientific">Pelomonas cellulosilytica</name>
    <dbReference type="NCBI Taxonomy" id="2906762"/>
    <lineage>
        <taxon>Bacteria</taxon>
        <taxon>Pseudomonadati</taxon>
        <taxon>Pseudomonadota</taxon>
        <taxon>Betaproteobacteria</taxon>
        <taxon>Burkholderiales</taxon>
        <taxon>Sphaerotilaceae</taxon>
        <taxon>Roseateles</taxon>
    </lineage>
</organism>
<dbReference type="EMBL" id="JAJTWU010000004">
    <property type="protein sequence ID" value="MCE4555106.1"/>
    <property type="molecule type" value="Genomic_DNA"/>
</dbReference>
<accession>A0ABS8XWD5</accession>
<dbReference type="InterPro" id="IPR017777">
    <property type="entry name" value="ABC_urea-bd_UrtA"/>
</dbReference>
<comment type="caution">
    <text evidence="1">The sequence shown here is derived from an EMBL/GenBank/DDBJ whole genome shotgun (WGS) entry which is preliminary data.</text>
</comment>
<dbReference type="Proteomes" id="UP001200741">
    <property type="component" value="Unassembled WGS sequence"/>
</dbReference>
<evidence type="ECO:0000313" key="1">
    <source>
        <dbReference type="EMBL" id="MCE4555106.1"/>
    </source>
</evidence>
<sequence>MTRVRLALLGGLALLVALALAVYLMRQPAMKDREPIVIGVLHSLSGPLATAEAPLVAAIRLAVEDINRGGGLLGRRVELRIEDMNSNASKLAPEAAQRLITEQRAVALFGCWSSGCRQVVRPVVESANHLLFYAAAHEGMEVSPNIVYTGPTPNQHVLPATDWAMGRFGRRVALVGTDSLFPRRVNAMLREFVQLRGGEVLAERYVPLDSKEVDAAVAELQALKPDLVLSTINGDGNRTFFDAIVAAGLSDLPLLSFTAAEPEMSAFGGGRLSRHFTAWSYLQSLPGAANTEFLARWRELNGLQVQASDPAVSAYLGVKLWAAAVREVGSTQIAAVNATVVQQSVSAPFGFAAMDDDTRHLWRQLRIAQVRPDGQLGEVVLLGRHIRASPWPSFRTTEHWNELLARSSGDKR</sequence>
<dbReference type="RefSeq" id="WP_233372126.1">
    <property type="nucleotide sequence ID" value="NZ_JAJTWU010000004.1"/>
</dbReference>
<dbReference type="Gene3D" id="3.40.50.2300">
    <property type="match status" value="2"/>
</dbReference>
<gene>
    <name evidence="1" type="ORF">LXT13_11825</name>
</gene>
<keyword evidence="2" id="KW-1185">Reference proteome</keyword>
<dbReference type="CDD" id="cd06355">
    <property type="entry name" value="PBP1_FmdD-like"/>
    <property type="match status" value="1"/>
</dbReference>
<dbReference type="SUPFAM" id="SSF53822">
    <property type="entry name" value="Periplasmic binding protein-like I"/>
    <property type="match status" value="1"/>
</dbReference>
<evidence type="ECO:0000313" key="2">
    <source>
        <dbReference type="Proteomes" id="UP001200741"/>
    </source>
</evidence>
<reference evidence="1 2" key="1">
    <citation type="submission" date="2021-12" db="EMBL/GenBank/DDBJ databases">
        <title>Genome seq of P8.</title>
        <authorList>
            <person name="Seo T."/>
        </authorList>
    </citation>
    <scope>NUCLEOTIDE SEQUENCE [LARGE SCALE GENOMIC DNA]</scope>
    <source>
        <strain evidence="1 2">P8</strain>
    </source>
</reference>